<dbReference type="GO" id="GO:0044718">
    <property type="term" value="P:siderophore transmembrane transport"/>
    <property type="evidence" value="ECO:0007669"/>
    <property type="project" value="TreeGrafter"/>
</dbReference>
<feature type="signal peptide" evidence="8">
    <location>
        <begin position="1"/>
        <end position="26"/>
    </location>
</feature>
<comment type="caution">
    <text evidence="11">The sequence shown here is derived from an EMBL/GenBank/DDBJ whole genome shotgun (WGS) entry which is preliminary data.</text>
</comment>
<comment type="similarity">
    <text evidence="7">Belongs to the TonB-dependent receptor family.</text>
</comment>
<dbReference type="Pfam" id="PF25183">
    <property type="entry name" value="OMP_b-brl_4"/>
    <property type="match status" value="2"/>
</dbReference>
<evidence type="ECO:0000259" key="10">
    <source>
        <dbReference type="Pfam" id="PF25183"/>
    </source>
</evidence>
<dbReference type="OrthoDB" id="9768147at2"/>
<dbReference type="Gene3D" id="2.170.130.10">
    <property type="entry name" value="TonB-dependent receptor, plug domain"/>
    <property type="match status" value="1"/>
</dbReference>
<dbReference type="InterPro" id="IPR036942">
    <property type="entry name" value="Beta-barrel_TonB_sf"/>
</dbReference>
<evidence type="ECO:0000259" key="9">
    <source>
        <dbReference type="Pfam" id="PF07715"/>
    </source>
</evidence>
<dbReference type="PROSITE" id="PS52016">
    <property type="entry name" value="TONB_DEPENDENT_REC_3"/>
    <property type="match status" value="1"/>
</dbReference>
<comment type="subcellular location">
    <subcellularLocation>
        <location evidence="1 7">Cell outer membrane</location>
        <topology evidence="1 7">Multi-pass membrane protein</topology>
    </subcellularLocation>
</comment>
<sequence>MIRSRLTRHPVAIALSALLASGAALANETTSSIRGTLMSTQGQPVTDAKITILHQPTGTTTQVQVNEQGQFVAKGLRVGGPYTVVVDSDTYQDESREGIYLNLGEALRFRAELPLASEVEQITVYGAPTAFRQAGSSSEFGEKEIAQTSAINRDIKEIVRQNPFAVLLNDDVGTLTVAGLNPKFNTLLVDGIGQNDDFGLNGNGYPTQRSPISLEAIEQVAINTSPMSARYGGFTGAQLNAVTKSGTNEVSGSVFYEYTDDGMAGDGKDPDDGDKIAQSFEETTYGGSVGLPLIKDKLFFFGAYEKFESPRDTTWGPNGSGQANETDYISLNDANEIIRIANEVYGSDIGGWGNALEEEDEKILAKLDWNISDYHRASLTYQHSESNDTRNENSSDDELNLSSYWYDKNETLEGYSLQLFSDWSDDFSTEMRLAYKDVTSEVAPTVNSGMGQVTVYTGVDDYGDPRNGVTFGTEQYRHANQLDNQNLELRFAGTYLIGDHELGFGWQYNKLDTFNMFVPDSLGVWEFDSIDDFENQQASSLSYKNAYTGNPADAAVDFSQTTNALFAEDVWAITDDIELTFGVRYERIDSSDTPAFNQNFYKRYGFANNATFDGKDIWLPRLGIKWQIQDNLQLRMGAGRFSGGNPNVWFGNSFSNDGITNVTASNTQDYLSGANPTQIPQGLTDGLTSGDGYVNALDPNFELPSDWRYSIGIDYITDLPLLGDNWYMGAEYLVIDREDDAAWVDLTRTAAGTTPGGRTYYEAIDPLTGEATDRYDLMLTNADESGENKVLSFTLSKEWENGIRLSTSYTNTDITEGNQGSSSTAKSNYQYTPVGLDRNGTTLGRGHYEVEHRWIVSLGYEAEFWKGYATTFDLFYERRSGQPITYTLGAFRDGDLGDQGDLDDSDYYLPYIPTGADDPNVVYGGGLTYEEFIAAANAVGLGGYAGGYGGKGTGTQPWVSQLDFRFTQELPGFSKDHRSVFYFDIKNLLNLLNEDWGEVRTQSYNSDILVDYDYDADSGQYTYYVPYGQDGLETKNWNTYNVSASTWQLKMGIRYNF</sequence>
<dbReference type="Gene3D" id="2.40.170.20">
    <property type="entry name" value="TonB-dependent receptor, beta-barrel domain"/>
    <property type="match status" value="1"/>
</dbReference>
<keyword evidence="11" id="KW-0675">Receptor</keyword>
<proteinExistence type="inferred from homology"/>
<evidence type="ECO:0000313" key="12">
    <source>
        <dbReference type="Proteomes" id="UP000305675"/>
    </source>
</evidence>
<gene>
    <name evidence="11" type="ORF">FCL42_13195</name>
</gene>
<evidence type="ECO:0000313" key="11">
    <source>
        <dbReference type="EMBL" id="TKB53910.1"/>
    </source>
</evidence>
<keyword evidence="4 7" id="KW-0812">Transmembrane</keyword>
<evidence type="ECO:0000256" key="5">
    <source>
        <dbReference type="ARBA" id="ARBA00023136"/>
    </source>
</evidence>
<evidence type="ECO:0000256" key="6">
    <source>
        <dbReference type="ARBA" id="ARBA00023237"/>
    </source>
</evidence>
<feature type="domain" description="TonB-dependent receptor plug" evidence="9">
    <location>
        <begin position="134"/>
        <end position="233"/>
    </location>
</feature>
<dbReference type="Pfam" id="PF13620">
    <property type="entry name" value="CarboxypepD_reg"/>
    <property type="match status" value="1"/>
</dbReference>
<dbReference type="Pfam" id="PF07715">
    <property type="entry name" value="Plug"/>
    <property type="match status" value="1"/>
</dbReference>
<dbReference type="EMBL" id="SWCJ01000010">
    <property type="protein sequence ID" value="TKB53910.1"/>
    <property type="molecule type" value="Genomic_DNA"/>
</dbReference>
<evidence type="ECO:0000256" key="8">
    <source>
        <dbReference type="SAM" id="SignalP"/>
    </source>
</evidence>
<organism evidence="11 12">
    <name type="scientific">Ferrimonas aestuarii</name>
    <dbReference type="NCBI Taxonomy" id="2569539"/>
    <lineage>
        <taxon>Bacteria</taxon>
        <taxon>Pseudomonadati</taxon>
        <taxon>Pseudomonadota</taxon>
        <taxon>Gammaproteobacteria</taxon>
        <taxon>Alteromonadales</taxon>
        <taxon>Ferrimonadaceae</taxon>
        <taxon>Ferrimonas</taxon>
    </lineage>
</organism>
<dbReference type="InterPro" id="IPR057601">
    <property type="entry name" value="Oar-like_b-barrel"/>
</dbReference>
<protein>
    <submittedName>
        <fullName evidence="11">TonB-dependent receptor</fullName>
    </submittedName>
</protein>
<accession>A0A4U1BNZ2</accession>
<feature type="domain" description="TonB-dependent transporter Oar-like beta-barrel" evidence="10">
    <location>
        <begin position="242"/>
        <end position="311"/>
    </location>
</feature>
<dbReference type="InterPro" id="IPR037066">
    <property type="entry name" value="Plug_dom_sf"/>
</dbReference>
<evidence type="ECO:0000256" key="1">
    <source>
        <dbReference type="ARBA" id="ARBA00004571"/>
    </source>
</evidence>
<name>A0A4U1BNZ2_9GAMM</name>
<evidence type="ECO:0000256" key="4">
    <source>
        <dbReference type="ARBA" id="ARBA00022692"/>
    </source>
</evidence>
<dbReference type="InterPro" id="IPR039426">
    <property type="entry name" value="TonB-dep_rcpt-like"/>
</dbReference>
<evidence type="ECO:0000256" key="7">
    <source>
        <dbReference type="PROSITE-ProRule" id="PRU01360"/>
    </source>
</evidence>
<keyword evidence="8" id="KW-0732">Signal</keyword>
<evidence type="ECO:0000256" key="2">
    <source>
        <dbReference type="ARBA" id="ARBA00022448"/>
    </source>
</evidence>
<keyword evidence="12" id="KW-1185">Reference proteome</keyword>
<dbReference type="InterPro" id="IPR008969">
    <property type="entry name" value="CarboxyPept-like_regulatory"/>
</dbReference>
<dbReference type="AlphaFoldDB" id="A0A4U1BNZ2"/>
<dbReference type="SUPFAM" id="SSF49464">
    <property type="entry name" value="Carboxypeptidase regulatory domain-like"/>
    <property type="match status" value="1"/>
</dbReference>
<dbReference type="PANTHER" id="PTHR30069">
    <property type="entry name" value="TONB-DEPENDENT OUTER MEMBRANE RECEPTOR"/>
    <property type="match status" value="1"/>
</dbReference>
<keyword evidence="2 7" id="KW-0813">Transport</keyword>
<reference evidence="11 12" key="1">
    <citation type="submission" date="2019-04" db="EMBL/GenBank/DDBJ databases">
        <authorList>
            <person name="Hwang J.C."/>
        </authorList>
    </citation>
    <scope>NUCLEOTIDE SEQUENCE [LARGE SCALE GENOMIC DNA]</scope>
    <source>
        <strain evidence="11 12">IMCC35002</strain>
    </source>
</reference>
<keyword evidence="6 7" id="KW-0998">Cell outer membrane</keyword>
<dbReference type="SUPFAM" id="SSF56935">
    <property type="entry name" value="Porins"/>
    <property type="match status" value="1"/>
</dbReference>
<dbReference type="PANTHER" id="PTHR30069:SF46">
    <property type="entry name" value="OAR PROTEIN"/>
    <property type="match status" value="1"/>
</dbReference>
<keyword evidence="3 7" id="KW-1134">Transmembrane beta strand</keyword>
<dbReference type="Gene3D" id="2.60.40.1120">
    <property type="entry name" value="Carboxypeptidase-like, regulatory domain"/>
    <property type="match status" value="1"/>
</dbReference>
<dbReference type="Proteomes" id="UP000305675">
    <property type="component" value="Unassembled WGS sequence"/>
</dbReference>
<dbReference type="GO" id="GO:0009279">
    <property type="term" value="C:cell outer membrane"/>
    <property type="evidence" value="ECO:0007669"/>
    <property type="project" value="UniProtKB-SubCell"/>
</dbReference>
<dbReference type="RefSeq" id="WP_136863892.1">
    <property type="nucleotide sequence ID" value="NZ_SWCJ01000010.1"/>
</dbReference>
<dbReference type="InterPro" id="IPR012910">
    <property type="entry name" value="Plug_dom"/>
</dbReference>
<evidence type="ECO:0000256" key="3">
    <source>
        <dbReference type="ARBA" id="ARBA00022452"/>
    </source>
</evidence>
<dbReference type="GO" id="GO:0015344">
    <property type="term" value="F:siderophore uptake transmembrane transporter activity"/>
    <property type="evidence" value="ECO:0007669"/>
    <property type="project" value="TreeGrafter"/>
</dbReference>
<feature type="chain" id="PRO_5020330097" evidence="8">
    <location>
        <begin position="27"/>
        <end position="1057"/>
    </location>
</feature>
<keyword evidence="5 7" id="KW-0472">Membrane</keyword>
<feature type="domain" description="TonB-dependent transporter Oar-like beta-barrel" evidence="10">
    <location>
        <begin position="358"/>
        <end position="993"/>
    </location>
</feature>